<reference evidence="4 5" key="1">
    <citation type="submission" date="2018-09" db="EMBL/GenBank/DDBJ databases">
        <authorList>
            <person name="Wang Z."/>
        </authorList>
    </citation>
    <scope>NUCLEOTIDE SEQUENCE [LARGE SCALE GENOMIC DNA]</scope>
    <source>
        <strain evidence="4 5">ALS 81</strain>
    </source>
</reference>
<dbReference type="Gene3D" id="3.40.50.410">
    <property type="entry name" value="von Willebrand factor, type A domain"/>
    <property type="match status" value="1"/>
</dbReference>
<dbReference type="PANTHER" id="PTHR22550">
    <property type="entry name" value="SPORE GERMINATION PROTEIN"/>
    <property type="match status" value="1"/>
</dbReference>
<feature type="compositionally biased region" description="Polar residues" evidence="1">
    <location>
        <begin position="466"/>
        <end position="480"/>
    </location>
</feature>
<evidence type="ECO:0000256" key="2">
    <source>
        <dbReference type="SAM" id="Phobius"/>
    </source>
</evidence>
<gene>
    <name evidence="4" type="ORF">DBZ36_07945</name>
</gene>
<dbReference type="OrthoDB" id="9807628at2"/>
<dbReference type="InterPro" id="IPR036465">
    <property type="entry name" value="vWFA_dom_sf"/>
</dbReference>
<keyword evidence="5" id="KW-1185">Reference proteome</keyword>
<dbReference type="EMBL" id="RAQO01000004">
    <property type="protein sequence ID" value="RKF20361.1"/>
    <property type="molecule type" value="Genomic_DNA"/>
</dbReference>
<feature type="domain" description="VWFA" evidence="3">
    <location>
        <begin position="97"/>
        <end position="278"/>
    </location>
</feature>
<evidence type="ECO:0000313" key="5">
    <source>
        <dbReference type="Proteomes" id="UP000286482"/>
    </source>
</evidence>
<evidence type="ECO:0000313" key="4">
    <source>
        <dbReference type="EMBL" id="RKF20361.1"/>
    </source>
</evidence>
<dbReference type="Pfam" id="PF13519">
    <property type="entry name" value="VWA_2"/>
    <property type="match status" value="1"/>
</dbReference>
<name>A0A420EHZ5_9ALTE</name>
<feature type="region of interest" description="Disordered" evidence="1">
    <location>
        <begin position="448"/>
        <end position="493"/>
    </location>
</feature>
<keyword evidence="2" id="KW-0472">Membrane</keyword>
<sequence length="539" mass="60753">MEFEIIKQFHFLRPLFLWLLVPVLVFIYINWRSTEKQQDWMNVLPAHLVSVLRVGESGWSKQLPLKLGLLACFIFIFIIAGPAWHKQASPFGEDAANMIIVVDVSESMLQKDVAPNRLLRAKQKILDILDLRKTGQTGLIVFSGSAHIAMPLTKDQQVFSPLLESISPKVMPREGKFAQYTVPLIENMLKEITSPSTILLLTDGVNEASSMAFSNYLSNSPNQLLILGIGNEKVQADIPYEYQTLKKLASDTGGAFRSISADNDDVEWVVKKAEYNMLISADNTMPWVDSGYPLTFLVALVFLSWFRKGFLVKWCLIIGFTSISMAPAPVQAAQWNFMDLWLTADQQGQLLFEKQQYSEAANTFETTSWKAASYYLAGEYDLAQNYFLREDSLSAKFGAAAALAHQREYVAARAMYQEIVSADPEFPGAQQNAELMQSIIDQIDQFSESQSNNNEDLSSKELGDEPQTSEGSETQVSQEQLIEETLSSEDIMNNEELSEKWMKRVESNLETFLGSKFYYQLEDGNATMEYSSDDKALSE</sequence>
<evidence type="ECO:0000259" key="3">
    <source>
        <dbReference type="PROSITE" id="PS50234"/>
    </source>
</evidence>
<dbReference type="PROSITE" id="PS50234">
    <property type="entry name" value="VWFA"/>
    <property type="match status" value="1"/>
</dbReference>
<feature type="transmembrane region" description="Helical" evidence="2">
    <location>
        <begin position="67"/>
        <end position="84"/>
    </location>
</feature>
<keyword evidence="2" id="KW-0812">Transmembrane</keyword>
<keyword evidence="2" id="KW-1133">Transmembrane helix</keyword>
<dbReference type="InterPro" id="IPR002035">
    <property type="entry name" value="VWF_A"/>
</dbReference>
<protein>
    <submittedName>
        <fullName evidence="4">VWA domain-containing protein</fullName>
    </submittedName>
</protein>
<dbReference type="SUPFAM" id="SSF48452">
    <property type="entry name" value="TPR-like"/>
    <property type="match status" value="1"/>
</dbReference>
<dbReference type="Proteomes" id="UP000286482">
    <property type="component" value="Unassembled WGS sequence"/>
</dbReference>
<dbReference type="Gene3D" id="1.25.40.10">
    <property type="entry name" value="Tetratricopeptide repeat domain"/>
    <property type="match status" value="1"/>
</dbReference>
<accession>A0A420EHZ5</accession>
<dbReference type="RefSeq" id="WP_120354365.1">
    <property type="nucleotide sequence ID" value="NZ_RAQO01000004.1"/>
</dbReference>
<dbReference type="SMART" id="SM00327">
    <property type="entry name" value="VWA"/>
    <property type="match status" value="1"/>
</dbReference>
<dbReference type="SUPFAM" id="SSF53300">
    <property type="entry name" value="vWA-like"/>
    <property type="match status" value="1"/>
</dbReference>
<feature type="transmembrane region" description="Helical" evidence="2">
    <location>
        <begin position="12"/>
        <end position="31"/>
    </location>
</feature>
<proteinExistence type="predicted"/>
<organism evidence="4 5">
    <name type="scientific">Alginatibacterium sediminis</name>
    <dbReference type="NCBI Taxonomy" id="2164068"/>
    <lineage>
        <taxon>Bacteria</taxon>
        <taxon>Pseudomonadati</taxon>
        <taxon>Pseudomonadota</taxon>
        <taxon>Gammaproteobacteria</taxon>
        <taxon>Alteromonadales</taxon>
        <taxon>Alteromonadaceae</taxon>
        <taxon>Alginatibacterium</taxon>
    </lineage>
</organism>
<dbReference type="PANTHER" id="PTHR22550:SF14">
    <property type="entry name" value="VWFA DOMAIN-CONTAINING PROTEIN"/>
    <property type="match status" value="1"/>
</dbReference>
<dbReference type="InterPro" id="IPR050768">
    <property type="entry name" value="UPF0353/GerABKA_families"/>
</dbReference>
<evidence type="ECO:0000256" key="1">
    <source>
        <dbReference type="SAM" id="MobiDB-lite"/>
    </source>
</evidence>
<comment type="caution">
    <text evidence="4">The sequence shown here is derived from an EMBL/GenBank/DDBJ whole genome shotgun (WGS) entry which is preliminary data.</text>
</comment>
<dbReference type="AlphaFoldDB" id="A0A420EHZ5"/>
<dbReference type="InterPro" id="IPR011990">
    <property type="entry name" value="TPR-like_helical_dom_sf"/>
</dbReference>